<accession>A0A6B2LWX3</accession>
<gene>
    <name evidence="13" type="ORF">G0Q06_00990</name>
</gene>
<evidence type="ECO:0000256" key="8">
    <source>
        <dbReference type="ARBA" id="ARBA00023277"/>
    </source>
</evidence>
<evidence type="ECO:0000256" key="4">
    <source>
        <dbReference type="ARBA" id="ARBA00011245"/>
    </source>
</evidence>
<evidence type="ECO:0000256" key="2">
    <source>
        <dbReference type="ARBA" id="ARBA00005028"/>
    </source>
</evidence>
<dbReference type="InterPro" id="IPR011013">
    <property type="entry name" value="Gal_mutarotase_sf_dom"/>
</dbReference>
<proteinExistence type="inferred from homology"/>
<evidence type="ECO:0000256" key="1">
    <source>
        <dbReference type="ARBA" id="ARBA00004496"/>
    </source>
</evidence>
<dbReference type="GO" id="GO:0030246">
    <property type="term" value="F:carbohydrate binding"/>
    <property type="evidence" value="ECO:0007669"/>
    <property type="project" value="InterPro"/>
</dbReference>
<comment type="catalytic activity">
    <reaction evidence="9">
        <text>alpha-D-glucose = beta-D-glucose</text>
        <dbReference type="Rhea" id="RHEA:10264"/>
        <dbReference type="ChEBI" id="CHEBI:15903"/>
        <dbReference type="ChEBI" id="CHEBI:17925"/>
        <dbReference type="EC" id="5.1.3.3"/>
    </reaction>
</comment>
<keyword evidence="6" id="KW-0597">Phosphoprotein</keyword>
<evidence type="ECO:0000256" key="12">
    <source>
        <dbReference type="PIRSR" id="PIRSR005096-3"/>
    </source>
</evidence>
<dbReference type="Proteomes" id="UP000478417">
    <property type="component" value="Unassembled WGS sequence"/>
</dbReference>
<comment type="subcellular location">
    <subcellularLocation>
        <location evidence="1">Cytoplasm</location>
    </subcellularLocation>
</comment>
<dbReference type="SUPFAM" id="SSF74650">
    <property type="entry name" value="Galactose mutarotase-like"/>
    <property type="match status" value="1"/>
</dbReference>
<feature type="binding site" evidence="12">
    <location>
        <begin position="187"/>
        <end position="189"/>
    </location>
    <ligand>
        <name>beta-D-galactose</name>
        <dbReference type="ChEBI" id="CHEBI:27667"/>
    </ligand>
</feature>
<evidence type="ECO:0000256" key="5">
    <source>
        <dbReference type="ARBA" id="ARBA00022490"/>
    </source>
</evidence>
<dbReference type="InterPro" id="IPR014718">
    <property type="entry name" value="GH-type_carb-bd"/>
</dbReference>
<name>A0A6B2LWX3_9BACT</name>
<keyword evidence="7 9" id="KW-0413">Isomerase</keyword>
<comment type="similarity">
    <text evidence="3 9">Belongs to the aldose epimerase family.</text>
</comment>
<dbReference type="CDD" id="cd09019">
    <property type="entry name" value="galactose_mutarotase_like"/>
    <property type="match status" value="1"/>
</dbReference>
<dbReference type="Pfam" id="PF01263">
    <property type="entry name" value="Aldose_epim"/>
    <property type="match status" value="1"/>
</dbReference>
<feature type="binding site" evidence="11">
    <location>
        <position position="259"/>
    </location>
    <ligand>
        <name>beta-D-galactose</name>
        <dbReference type="ChEBI" id="CHEBI:27667"/>
    </ligand>
</feature>
<dbReference type="GO" id="GO:0033499">
    <property type="term" value="P:galactose catabolic process via UDP-galactose, Leloir pathway"/>
    <property type="evidence" value="ECO:0007669"/>
    <property type="project" value="TreeGrafter"/>
</dbReference>
<dbReference type="UniPathway" id="UPA00242"/>
<evidence type="ECO:0000256" key="9">
    <source>
        <dbReference type="PIRNR" id="PIRNR005096"/>
    </source>
</evidence>
<dbReference type="Gene3D" id="2.70.98.10">
    <property type="match status" value="1"/>
</dbReference>
<protein>
    <recommendedName>
        <fullName evidence="9">Aldose 1-epimerase</fullName>
        <ecNumber evidence="9">5.1.3.3</ecNumber>
    </recommendedName>
</protein>
<dbReference type="PANTHER" id="PTHR10091:SF0">
    <property type="entry name" value="GALACTOSE MUTAROTASE"/>
    <property type="match status" value="1"/>
</dbReference>
<dbReference type="GO" id="GO:0006006">
    <property type="term" value="P:glucose metabolic process"/>
    <property type="evidence" value="ECO:0007669"/>
    <property type="project" value="TreeGrafter"/>
</dbReference>
<dbReference type="PANTHER" id="PTHR10091">
    <property type="entry name" value="ALDOSE-1-EPIMERASE"/>
    <property type="match status" value="1"/>
</dbReference>
<keyword evidence="8 9" id="KW-0119">Carbohydrate metabolism</keyword>
<organism evidence="13 14">
    <name type="scientific">Oceanipulchritudo coccoides</name>
    <dbReference type="NCBI Taxonomy" id="2706888"/>
    <lineage>
        <taxon>Bacteria</taxon>
        <taxon>Pseudomonadati</taxon>
        <taxon>Verrucomicrobiota</taxon>
        <taxon>Opitutia</taxon>
        <taxon>Puniceicoccales</taxon>
        <taxon>Oceanipulchritudinaceae</taxon>
        <taxon>Oceanipulchritudo</taxon>
    </lineage>
</organism>
<dbReference type="PIRSF" id="PIRSF005096">
    <property type="entry name" value="GALM"/>
    <property type="match status" value="1"/>
</dbReference>
<dbReference type="InterPro" id="IPR008183">
    <property type="entry name" value="Aldose_1/G6P_1-epimerase"/>
</dbReference>
<dbReference type="FunFam" id="2.70.98.10:FF:000003">
    <property type="entry name" value="Aldose 1-epimerase"/>
    <property type="match status" value="1"/>
</dbReference>
<reference evidence="13 14" key="1">
    <citation type="submission" date="2020-02" db="EMBL/GenBank/DDBJ databases">
        <title>Albibacoteraceae fam. nov., the first described family within the subdivision 4 Verrucomicrobia.</title>
        <authorList>
            <person name="Xi F."/>
        </authorList>
    </citation>
    <scope>NUCLEOTIDE SEQUENCE [LARGE SCALE GENOMIC DNA]</scope>
    <source>
        <strain evidence="13 14">CK1056</strain>
    </source>
</reference>
<dbReference type="InterPro" id="IPR047215">
    <property type="entry name" value="Galactose_mutarotase-like"/>
</dbReference>
<sequence>MVFPSVLAAIILTGCISSEQADASSEQQFVLTNSNGMEVRLAPYGARVTSIMAPDREGNMADVVLGYDDIDSYKTAAKKPYFGVTLGRYAGRIANGRFTLDGVEYVLQKNNGPNHNHGGLIGFDKVLWSAERIPDGIRFSYLSPDGEEGYPGSLDVSVTYTLTDENELMIDYRATTDKATPVNLSNHTYFNLAGEGADTVMDHLLMINADAMLPIGETSVPTGEFASVAGTPFDFRLPKKVGLEIDTENVQLANGSGYDHTFVLNGYGSEKQVLAASLYEPISGRVLEVFTEEPGMQLYTANFLNGTLVGKSGKPYMRRSALCLETQHFPDSPNKSDFPNTILRPGKVYETRTVYKFSTNNL</sequence>
<dbReference type="AlphaFoldDB" id="A0A6B2LWX3"/>
<dbReference type="GO" id="GO:0004034">
    <property type="term" value="F:aldose 1-epimerase activity"/>
    <property type="evidence" value="ECO:0007669"/>
    <property type="project" value="UniProtKB-EC"/>
</dbReference>
<evidence type="ECO:0000313" key="13">
    <source>
        <dbReference type="EMBL" id="NDV61018.1"/>
    </source>
</evidence>
<dbReference type="GO" id="GO:0005737">
    <property type="term" value="C:cytoplasm"/>
    <property type="evidence" value="ECO:0007669"/>
    <property type="project" value="UniProtKB-SubCell"/>
</dbReference>
<dbReference type="InterPro" id="IPR015443">
    <property type="entry name" value="Aldose_1-epimerase"/>
</dbReference>
<evidence type="ECO:0000313" key="14">
    <source>
        <dbReference type="Proteomes" id="UP000478417"/>
    </source>
</evidence>
<keyword evidence="5" id="KW-0963">Cytoplasm</keyword>
<dbReference type="EC" id="5.1.3.3" evidence="9"/>
<evidence type="ECO:0000256" key="3">
    <source>
        <dbReference type="ARBA" id="ARBA00006206"/>
    </source>
</evidence>
<dbReference type="EMBL" id="JAAGNX010000001">
    <property type="protein sequence ID" value="NDV61018.1"/>
    <property type="molecule type" value="Genomic_DNA"/>
</dbReference>
<comment type="caution">
    <text evidence="13">The sequence shown here is derived from an EMBL/GenBank/DDBJ whole genome shotgun (WGS) entry which is preliminary data.</text>
</comment>
<keyword evidence="14" id="KW-1185">Reference proteome</keyword>
<evidence type="ECO:0000256" key="7">
    <source>
        <dbReference type="ARBA" id="ARBA00023235"/>
    </source>
</evidence>
<feature type="active site" description="Proton acceptor" evidence="10">
    <location>
        <position position="325"/>
    </location>
</feature>
<evidence type="ECO:0000256" key="6">
    <source>
        <dbReference type="ARBA" id="ARBA00022553"/>
    </source>
</evidence>
<comment type="subunit">
    <text evidence="4">Monomer.</text>
</comment>
<dbReference type="NCBIfam" id="NF008277">
    <property type="entry name" value="PRK11055.1"/>
    <property type="match status" value="1"/>
</dbReference>
<evidence type="ECO:0000256" key="10">
    <source>
        <dbReference type="PIRSR" id="PIRSR005096-1"/>
    </source>
</evidence>
<comment type="pathway">
    <text evidence="2 9">Carbohydrate metabolism; hexose metabolism.</text>
</comment>
<evidence type="ECO:0000256" key="11">
    <source>
        <dbReference type="PIRSR" id="PIRSR005096-2"/>
    </source>
</evidence>
<feature type="active site" description="Proton donor" evidence="10">
    <location>
        <position position="187"/>
    </location>
</feature>